<dbReference type="OrthoDB" id="5592079at2"/>
<protein>
    <recommendedName>
        <fullName evidence="3">Transglutaminase-like domain-containing protein</fullName>
    </recommendedName>
</protein>
<organism evidence="1 2">
    <name type="scientific">Pseudoalteromonas ulvae</name>
    <dbReference type="NCBI Taxonomy" id="107327"/>
    <lineage>
        <taxon>Bacteria</taxon>
        <taxon>Pseudomonadati</taxon>
        <taxon>Pseudomonadota</taxon>
        <taxon>Gammaproteobacteria</taxon>
        <taxon>Alteromonadales</taxon>
        <taxon>Pseudoalteromonadaceae</taxon>
        <taxon>Pseudoalteromonas</taxon>
    </lineage>
</organism>
<sequence length="309" mass="35865">MKLLILLLLTLFSSDLICFEKTEHDLGDVIEYRYTWRDMDDQRQTLAFKLEKELINNTYRRFKRYDQDEALNFVYQQLLSQVSQYNPRNVRVKFKRHHKKLIYSIKSKNDDTREKVLTELTEIEHSAQQAFLEKHHYVLFQSPWHGPSIKVDHLRFAQEGLAHVAPIAAAIEAQMTLRKPRDVINFVLNWVQSIPYSPLEDRKSSNGAGFNPPLRLLTQNIGDCDSKMILAATILKNIYPRLSIVLLYLPEHALLGFQLPIVSTDNYVDIEGLNYLLAEPVGPALLPLSEVSQSSRSFVDGKSYYHEIF</sequence>
<reference evidence="1 2" key="1">
    <citation type="submission" date="2017-02" db="EMBL/GenBank/DDBJ databases">
        <title>Pseudoalteromonas ulvae TC14 Genome.</title>
        <authorList>
            <person name="Molmeret M."/>
        </authorList>
    </citation>
    <scope>NUCLEOTIDE SEQUENCE [LARGE SCALE GENOMIC DNA]</scope>
    <source>
        <strain evidence="1">TC14</strain>
    </source>
</reference>
<dbReference type="AlphaFoldDB" id="A0A244CQH4"/>
<keyword evidence="2" id="KW-1185">Reference proteome</keyword>
<gene>
    <name evidence="1" type="ORF">B1199_12380</name>
</gene>
<accession>A0A244CQH4</accession>
<proteinExistence type="predicted"/>
<dbReference type="RefSeq" id="WP_086744426.1">
    <property type="nucleotide sequence ID" value="NZ_MWPV01000003.1"/>
</dbReference>
<evidence type="ECO:0008006" key="3">
    <source>
        <dbReference type="Google" id="ProtNLM"/>
    </source>
</evidence>
<comment type="caution">
    <text evidence="1">The sequence shown here is derived from an EMBL/GenBank/DDBJ whole genome shotgun (WGS) entry which is preliminary data.</text>
</comment>
<evidence type="ECO:0000313" key="1">
    <source>
        <dbReference type="EMBL" id="OUL57845.1"/>
    </source>
</evidence>
<evidence type="ECO:0000313" key="2">
    <source>
        <dbReference type="Proteomes" id="UP000194841"/>
    </source>
</evidence>
<name>A0A244CQH4_PSEDV</name>
<dbReference type="Proteomes" id="UP000194841">
    <property type="component" value="Unassembled WGS sequence"/>
</dbReference>
<dbReference type="EMBL" id="MWPV01000003">
    <property type="protein sequence ID" value="OUL57845.1"/>
    <property type="molecule type" value="Genomic_DNA"/>
</dbReference>